<dbReference type="EMBL" id="FNBE01000011">
    <property type="protein sequence ID" value="SDG33869.1"/>
    <property type="molecule type" value="Genomic_DNA"/>
</dbReference>
<dbReference type="STRING" id="366584.SAMN05216377_11111"/>
<reference evidence="7 8" key="1">
    <citation type="submission" date="2016-10" db="EMBL/GenBank/DDBJ databases">
        <authorList>
            <person name="de Groot N.N."/>
        </authorList>
    </citation>
    <scope>NUCLEOTIDE SEQUENCE [LARGE SCALE GENOMIC DNA]</scope>
    <source>
        <strain evidence="7 8">CGMCC 4.3143</strain>
    </source>
</reference>
<dbReference type="InterPro" id="IPR011010">
    <property type="entry name" value="DNA_brk_join_enz"/>
</dbReference>
<evidence type="ECO:0000256" key="4">
    <source>
        <dbReference type="SAM" id="MobiDB-lite"/>
    </source>
</evidence>
<evidence type="ECO:0000259" key="6">
    <source>
        <dbReference type="PROSITE" id="PS51900"/>
    </source>
</evidence>
<dbReference type="GO" id="GO:0003677">
    <property type="term" value="F:DNA binding"/>
    <property type="evidence" value="ECO:0007669"/>
    <property type="project" value="UniProtKB-UniRule"/>
</dbReference>
<feature type="domain" description="Tyr recombinase" evidence="5">
    <location>
        <begin position="102"/>
        <end position="294"/>
    </location>
</feature>
<dbReference type="GO" id="GO:0006310">
    <property type="term" value="P:DNA recombination"/>
    <property type="evidence" value="ECO:0007669"/>
    <property type="project" value="UniProtKB-KW"/>
</dbReference>
<keyword evidence="2" id="KW-0233">DNA recombination</keyword>
<accession>A0A1G7TGV2</accession>
<evidence type="ECO:0000256" key="2">
    <source>
        <dbReference type="ARBA" id="ARBA00023172"/>
    </source>
</evidence>
<dbReference type="PANTHER" id="PTHR30349">
    <property type="entry name" value="PHAGE INTEGRASE-RELATED"/>
    <property type="match status" value="1"/>
</dbReference>
<dbReference type="Gene3D" id="1.10.443.10">
    <property type="entry name" value="Intergrase catalytic core"/>
    <property type="match status" value="1"/>
</dbReference>
<dbReference type="InterPro" id="IPR044068">
    <property type="entry name" value="CB"/>
</dbReference>
<dbReference type="CDD" id="cd01189">
    <property type="entry name" value="INT_ICEBs1_C_like"/>
    <property type="match status" value="1"/>
</dbReference>
<name>A0A1G7TGV2_PSEOR</name>
<protein>
    <submittedName>
        <fullName evidence="7">Site-specific recombinase XerD</fullName>
    </submittedName>
</protein>
<evidence type="ECO:0000313" key="8">
    <source>
        <dbReference type="Proteomes" id="UP000198967"/>
    </source>
</evidence>
<evidence type="ECO:0000256" key="3">
    <source>
        <dbReference type="PROSITE-ProRule" id="PRU01248"/>
    </source>
</evidence>
<organism evidence="7 8">
    <name type="scientific">Pseudonocardia oroxyli</name>
    <dbReference type="NCBI Taxonomy" id="366584"/>
    <lineage>
        <taxon>Bacteria</taxon>
        <taxon>Bacillati</taxon>
        <taxon>Actinomycetota</taxon>
        <taxon>Actinomycetes</taxon>
        <taxon>Pseudonocardiales</taxon>
        <taxon>Pseudonocardiaceae</taxon>
        <taxon>Pseudonocardia</taxon>
    </lineage>
</organism>
<dbReference type="Proteomes" id="UP000198967">
    <property type="component" value="Unassembled WGS sequence"/>
</dbReference>
<dbReference type="InterPro" id="IPR010998">
    <property type="entry name" value="Integrase_recombinase_N"/>
</dbReference>
<gene>
    <name evidence="7" type="ORF">SAMN05216377_11111</name>
</gene>
<dbReference type="InterPro" id="IPR013762">
    <property type="entry name" value="Integrase-like_cat_sf"/>
</dbReference>
<dbReference type="PROSITE" id="PS51900">
    <property type="entry name" value="CB"/>
    <property type="match status" value="1"/>
</dbReference>
<dbReference type="PANTHER" id="PTHR30349:SF91">
    <property type="entry name" value="INTA PROTEIN"/>
    <property type="match status" value="1"/>
</dbReference>
<dbReference type="Pfam" id="PF00589">
    <property type="entry name" value="Phage_integrase"/>
    <property type="match status" value="1"/>
</dbReference>
<evidence type="ECO:0000313" key="7">
    <source>
        <dbReference type="EMBL" id="SDG33869.1"/>
    </source>
</evidence>
<sequence length="334" mass="37520">MAEYLAAWLEFKAFGLKPTTMVRYTDYVHNDLIPAVGALRLEELSHHHVAEFIRRQLDAGRGLITLHRCVATLSSSLNDAVKQHRLMHNPARYATVPRPPKRVYVCWSPAEAARFLRYCRAVDDPLTDLYEIVLGTGMRRGEALGLHWADVDIEARVLFVRYTLSMINNSVPVFTKPKTKSSYAWIGLSDRVAEALTRQAERTRGRPGDLVFSRPDGQPLRPEYVLRHLQQLARAAGVPRVRVHDLRHFAATTMLASQVPLAMASKTMRHSTLSTTTEIYGHLLRHVAQQAVASIDAALTDAENSRRQTTTTVRPHLARPEQPVESPGSIDQLA</sequence>
<dbReference type="SUPFAM" id="SSF56349">
    <property type="entry name" value="DNA breaking-rejoining enzymes"/>
    <property type="match status" value="1"/>
</dbReference>
<proteinExistence type="predicted"/>
<keyword evidence="8" id="KW-1185">Reference proteome</keyword>
<dbReference type="PROSITE" id="PS51898">
    <property type="entry name" value="TYR_RECOMBINASE"/>
    <property type="match status" value="1"/>
</dbReference>
<evidence type="ECO:0000256" key="1">
    <source>
        <dbReference type="ARBA" id="ARBA00023125"/>
    </source>
</evidence>
<dbReference type="AlphaFoldDB" id="A0A1G7TGV2"/>
<evidence type="ECO:0000259" key="5">
    <source>
        <dbReference type="PROSITE" id="PS51898"/>
    </source>
</evidence>
<feature type="region of interest" description="Disordered" evidence="4">
    <location>
        <begin position="302"/>
        <end position="334"/>
    </location>
</feature>
<feature type="domain" description="Core-binding (CB)" evidence="6">
    <location>
        <begin position="1"/>
        <end position="81"/>
    </location>
</feature>
<dbReference type="InterPro" id="IPR002104">
    <property type="entry name" value="Integrase_catalytic"/>
</dbReference>
<keyword evidence="1 3" id="KW-0238">DNA-binding</keyword>
<dbReference type="Gene3D" id="1.10.150.130">
    <property type="match status" value="1"/>
</dbReference>
<dbReference type="GO" id="GO:0015074">
    <property type="term" value="P:DNA integration"/>
    <property type="evidence" value="ECO:0007669"/>
    <property type="project" value="UniProtKB-KW"/>
</dbReference>
<dbReference type="InterPro" id="IPR050090">
    <property type="entry name" value="Tyrosine_recombinase_XerCD"/>
</dbReference>